<reference evidence="1 2" key="1">
    <citation type="submission" date="2017-09" db="EMBL/GenBank/DDBJ databases">
        <authorList>
            <person name="Varghese N."/>
            <person name="Submissions S."/>
        </authorList>
    </citation>
    <scope>NUCLEOTIDE SEQUENCE [LARGE SCALE GENOMIC DNA]</scope>
    <source>
        <strain evidence="1 2">OK806</strain>
    </source>
</reference>
<sequence>MCPGNPPSNPGGMTVQPCSALPAPQVAPVQCGDQLVTVTQIATGATVKVYVNQLKAGEGGGPAVLLKAPVQHGDVVDVVQQVGTCVSHLAQELHCLCAAPPVTFDPSALDLLPVGFTDYNGGTVSVGGQTLHVRGNAFYPAEDDGSGQPFNKRRAKRGPVPLIFMAHGNHSPEDPSYLGYDYFQNALAKMGFVAISVDCNELNGNASGAGNILDRADLINASIAHFQALNGTDPLLKKKLDFSKLGLMGHSRGGEAVVIAPARASKPANAVVLAVLSLAPTDWGATSGPPTGYEFQTLLPAADGDVQNNDGAKYYDRCLPPAFKSQLYVHNACHNFFNRQRLLNDNGGALPTMPRSDHERVLLIYGCAFFRRVLAGHGTVGFLTGNEQPPAAPTTLVHLSFQWVKSLTVDGQQQNNWIPMNNLSQPTSQSGLAAGEYGLSQSAANRYNNSFYGDSVGMVAKPRKTNGIFRSQLPAKTTLTDQEVWIRVADVFDGSFPTAATGFELGLEFSGGTIQWVDSDDVGGVPLPFDRGSMTKSMPSTLRFPVRCFALGRRDKSVRAILLRLNRKNVRALAFEDLQIV</sequence>
<dbReference type="AlphaFoldDB" id="A0A7Z7I2E6"/>
<name>A0A7Z7I2E6_9BURK</name>
<proteinExistence type="predicted"/>
<evidence type="ECO:0008006" key="3">
    <source>
        <dbReference type="Google" id="ProtNLM"/>
    </source>
</evidence>
<dbReference type="InterPro" id="IPR029058">
    <property type="entry name" value="AB_hydrolase_fold"/>
</dbReference>
<dbReference type="Gene3D" id="3.40.50.1820">
    <property type="entry name" value="alpha/beta hydrolase"/>
    <property type="match status" value="1"/>
</dbReference>
<comment type="caution">
    <text evidence="1">The sequence shown here is derived from an EMBL/GenBank/DDBJ whole genome shotgun (WGS) entry which is preliminary data.</text>
</comment>
<evidence type="ECO:0000313" key="2">
    <source>
        <dbReference type="Proteomes" id="UP000219522"/>
    </source>
</evidence>
<keyword evidence="2" id="KW-1185">Reference proteome</keyword>
<organism evidence="1 2">
    <name type="scientific">Caballeronia arationis</name>
    <dbReference type="NCBI Taxonomy" id="1777142"/>
    <lineage>
        <taxon>Bacteria</taxon>
        <taxon>Pseudomonadati</taxon>
        <taxon>Pseudomonadota</taxon>
        <taxon>Betaproteobacteria</taxon>
        <taxon>Burkholderiales</taxon>
        <taxon>Burkholderiaceae</taxon>
        <taxon>Caballeronia</taxon>
    </lineage>
</organism>
<protein>
    <recommendedName>
        <fullName evidence="3">Alpha/beta hydrolase family protein</fullName>
    </recommendedName>
</protein>
<dbReference type="EMBL" id="OCSU01000001">
    <property type="protein sequence ID" value="SOE55470.1"/>
    <property type="molecule type" value="Genomic_DNA"/>
</dbReference>
<evidence type="ECO:0000313" key="1">
    <source>
        <dbReference type="EMBL" id="SOE55470.1"/>
    </source>
</evidence>
<dbReference type="SUPFAM" id="SSF53474">
    <property type="entry name" value="alpha/beta-Hydrolases"/>
    <property type="match status" value="1"/>
</dbReference>
<dbReference type="Proteomes" id="UP000219522">
    <property type="component" value="Unassembled WGS sequence"/>
</dbReference>
<accession>A0A7Z7I2E6</accession>
<gene>
    <name evidence="1" type="ORF">SAMN05446927_1025</name>
</gene>